<gene>
    <name evidence="9 11" type="primary">dapF</name>
    <name evidence="11" type="ORF">NCTC11091_01756</name>
</gene>
<evidence type="ECO:0000256" key="4">
    <source>
        <dbReference type="ARBA" id="ARBA00022490"/>
    </source>
</evidence>
<feature type="binding site" evidence="9">
    <location>
        <position position="13"/>
    </location>
    <ligand>
        <name>substrate</name>
    </ligand>
</feature>
<feature type="binding site" evidence="9">
    <location>
        <position position="162"/>
    </location>
    <ligand>
        <name>substrate</name>
    </ligand>
</feature>
<evidence type="ECO:0000256" key="3">
    <source>
        <dbReference type="ARBA" id="ARBA00013080"/>
    </source>
</evidence>
<dbReference type="PANTHER" id="PTHR31689:SF0">
    <property type="entry name" value="DIAMINOPIMELATE EPIMERASE"/>
    <property type="match status" value="1"/>
</dbReference>
<evidence type="ECO:0000313" key="12">
    <source>
        <dbReference type="Proteomes" id="UP000255193"/>
    </source>
</evidence>
<feature type="binding site" evidence="9">
    <location>
        <begin position="213"/>
        <end position="214"/>
    </location>
    <ligand>
        <name>substrate</name>
    </ligand>
</feature>
<keyword evidence="7 9" id="KW-0413">Isomerase</keyword>
<comment type="catalytic activity">
    <reaction evidence="8 9">
        <text>(2S,6S)-2,6-diaminopimelate = meso-2,6-diaminopimelate</text>
        <dbReference type="Rhea" id="RHEA:15393"/>
        <dbReference type="ChEBI" id="CHEBI:57609"/>
        <dbReference type="ChEBI" id="CHEBI:57791"/>
        <dbReference type="EC" id="5.1.1.7"/>
    </reaction>
</comment>
<comment type="similarity">
    <text evidence="2 9">Belongs to the diaminopimelate epimerase family.</text>
</comment>
<organism evidence="11 12">
    <name type="scientific">Faucicola atlantae</name>
    <dbReference type="NCBI Taxonomy" id="34059"/>
    <lineage>
        <taxon>Bacteria</taxon>
        <taxon>Pseudomonadati</taxon>
        <taxon>Pseudomonadota</taxon>
        <taxon>Gammaproteobacteria</taxon>
        <taxon>Moraxellales</taxon>
        <taxon>Moraxellaceae</taxon>
        <taxon>Faucicola</taxon>
    </lineage>
</organism>
<feature type="active site" evidence="10">
    <location>
        <position position="75"/>
    </location>
</feature>
<comment type="subunit">
    <text evidence="9">Homodimer.</text>
</comment>
<keyword evidence="5 9" id="KW-0028">Amino-acid biosynthesis</keyword>
<proteinExistence type="inferred from homology"/>
<dbReference type="GO" id="GO:0008837">
    <property type="term" value="F:diaminopimelate epimerase activity"/>
    <property type="evidence" value="ECO:0007669"/>
    <property type="project" value="UniProtKB-UniRule"/>
</dbReference>
<sequence length="329" mass="37072">MLIEFTKMHGLGNDFMVIDLVTQRLNLSRELVKLLGDRHLGIGFDQLLIVEPPTRPDVDFRYRIFNADGSEVEQCGNGARCFARFVQARKLSFKQRIRVETASGIITLSTDNYGWVQVDMGKPKFEPEDIPFAPKAITKVQNSYRLNVEGTPVSLYVANMGNPHAIIKVDDILTAEVEKLGKAIESHPAFPERVNVGFVQIMNNRHIRLRVYERGVGETQACGTGACAAVVTGIREGWLDEGEDIRAQLYGGSLIIRWQDGYPVYMTGPATFVYEGVFSPEGLMAGAGFSPEVAQQTLYQDHHDYDTEPDTDDIYRYDARNDDYNPYRY</sequence>
<dbReference type="AlphaFoldDB" id="A0A378Q9T4"/>
<evidence type="ECO:0000313" key="11">
    <source>
        <dbReference type="EMBL" id="STY95947.1"/>
    </source>
</evidence>
<feature type="binding site" evidence="9">
    <location>
        <position position="195"/>
    </location>
    <ligand>
        <name>substrate</name>
    </ligand>
</feature>
<dbReference type="SUPFAM" id="SSF54506">
    <property type="entry name" value="Diaminopimelate epimerase-like"/>
    <property type="match status" value="1"/>
</dbReference>
<dbReference type="FunFam" id="3.10.310.10:FF:000004">
    <property type="entry name" value="Diaminopimelate epimerase"/>
    <property type="match status" value="1"/>
</dbReference>
<dbReference type="EC" id="5.1.1.7" evidence="3 9"/>
<feature type="site" description="Could be important to modulate the pK values of the two catalytic cysteine residues" evidence="9">
    <location>
        <position position="213"/>
    </location>
</feature>
<evidence type="ECO:0000256" key="5">
    <source>
        <dbReference type="ARBA" id="ARBA00022605"/>
    </source>
</evidence>
<feature type="binding site" evidence="9">
    <location>
        <begin position="76"/>
        <end position="77"/>
    </location>
    <ligand>
        <name>substrate</name>
    </ligand>
</feature>
<dbReference type="GO" id="GO:0009089">
    <property type="term" value="P:lysine biosynthetic process via diaminopimelate"/>
    <property type="evidence" value="ECO:0007669"/>
    <property type="project" value="UniProtKB-UniRule"/>
</dbReference>
<dbReference type="PANTHER" id="PTHR31689">
    <property type="entry name" value="DIAMINOPIMELATE EPIMERASE, CHLOROPLASTIC"/>
    <property type="match status" value="1"/>
</dbReference>
<comment type="pathway">
    <text evidence="1 9">Amino-acid biosynthesis; L-lysine biosynthesis via DAP pathway; DL-2,6-diaminopimelate from LL-2,6-diaminopimelate: step 1/1.</text>
</comment>
<evidence type="ECO:0000256" key="6">
    <source>
        <dbReference type="ARBA" id="ARBA00023154"/>
    </source>
</evidence>
<evidence type="ECO:0000256" key="7">
    <source>
        <dbReference type="ARBA" id="ARBA00023235"/>
    </source>
</evidence>
<reference evidence="11 12" key="1">
    <citation type="submission" date="2018-06" db="EMBL/GenBank/DDBJ databases">
        <authorList>
            <consortium name="Pathogen Informatics"/>
            <person name="Doyle S."/>
        </authorList>
    </citation>
    <scope>NUCLEOTIDE SEQUENCE [LARGE SCALE GENOMIC DNA]</scope>
    <source>
        <strain evidence="11 12">NCTC11091</strain>
    </source>
</reference>
<keyword evidence="4 9" id="KW-0963">Cytoplasm</keyword>
<dbReference type="Pfam" id="PF01678">
    <property type="entry name" value="DAP_epimerase"/>
    <property type="match status" value="2"/>
</dbReference>
<feature type="binding site" evidence="9">
    <location>
        <position position="46"/>
    </location>
    <ligand>
        <name>substrate</name>
    </ligand>
</feature>
<dbReference type="EMBL" id="UGQA01000001">
    <property type="protein sequence ID" value="STY95947.1"/>
    <property type="molecule type" value="Genomic_DNA"/>
</dbReference>
<evidence type="ECO:0000256" key="10">
    <source>
        <dbReference type="PROSITE-ProRule" id="PRU10125"/>
    </source>
</evidence>
<dbReference type="GO" id="GO:0005829">
    <property type="term" value="C:cytosol"/>
    <property type="evidence" value="ECO:0007669"/>
    <property type="project" value="TreeGrafter"/>
</dbReference>
<evidence type="ECO:0000256" key="8">
    <source>
        <dbReference type="ARBA" id="ARBA00051712"/>
    </source>
</evidence>
<feature type="active site" description="Proton acceptor" evidence="9">
    <location>
        <position position="222"/>
    </location>
</feature>
<dbReference type="Gene3D" id="3.10.310.10">
    <property type="entry name" value="Diaminopimelate Epimerase, Chain A, domain 1"/>
    <property type="match status" value="2"/>
</dbReference>
<feature type="binding site" evidence="9">
    <location>
        <begin position="223"/>
        <end position="224"/>
    </location>
    <ligand>
        <name>substrate</name>
    </ligand>
</feature>
<accession>A0A378Q9T4</accession>
<evidence type="ECO:0000256" key="2">
    <source>
        <dbReference type="ARBA" id="ARBA00010219"/>
    </source>
</evidence>
<feature type="site" description="Important for dimerization" evidence="9">
    <location>
        <position position="274"/>
    </location>
</feature>
<dbReference type="InterPro" id="IPR018510">
    <property type="entry name" value="DAP_epimerase_AS"/>
</dbReference>
<feature type="active site" description="Proton donor" evidence="9">
    <location>
        <position position="75"/>
    </location>
</feature>
<comment type="function">
    <text evidence="9">Catalyzes the stereoinversion of LL-2,6-diaminopimelate (L,L-DAP) to meso-diaminopimelate (meso-DAP), a precursor of L-lysine and an essential component of the bacterial peptidoglycan.</text>
</comment>
<protein>
    <recommendedName>
        <fullName evidence="3 9">Diaminopimelate epimerase</fullName>
        <shortName evidence="9">DAP epimerase</shortName>
        <ecNumber evidence="3 9">5.1.1.7</ecNumber>
    </recommendedName>
    <alternativeName>
        <fullName evidence="9">PLP-independent amino acid racemase</fullName>
    </alternativeName>
</protein>
<name>A0A378Q9T4_9GAMM</name>
<dbReference type="UniPathway" id="UPA00034">
    <property type="reaction ID" value="UER00025"/>
</dbReference>
<feature type="site" description="Could be important to modulate the pK values of the two catalytic cysteine residues" evidence="9">
    <location>
        <position position="164"/>
    </location>
</feature>
<feature type="binding site" evidence="9">
    <location>
        <position position="66"/>
    </location>
    <ligand>
        <name>substrate</name>
    </ligand>
</feature>
<dbReference type="HAMAP" id="MF_00197">
    <property type="entry name" value="DAP_epimerase"/>
    <property type="match status" value="1"/>
</dbReference>
<dbReference type="InterPro" id="IPR001653">
    <property type="entry name" value="DAP_epimerase_DapF"/>
</dbReference>
<dbReference type="PROSITE" id="PS01326">
    <property type="entry name" value="DAP_EPIMERASE"/>
    <property type="match status" value="1"/>
</dbReference>
<evidence type="ECO:0000256" key="9">
    <source>
        <dbReference type="HAMAP-Rule" id="MF_00197"/>
    </source>
</evidence>
<dbReference type="NCBIfam" id="TIGR00652">
    <property type="entry name" value="DapF"/>
    <property type="match status" value="1"/>
</dbReference>
<keyword evidence="6 9" id="KW-0457">Lysine biosynthesis</keyword>
<dbReference type="FunFam" id="3.10.310.10:FF:000001">
    <property type="entry name" value="Diaminopimelate epimerase"/>
    <property type="match status" value="1"/>
</dbReference>
<comment type="subcellular location">
    <subcellularLocation>
        <location evidence="9">Cytoplasm</location>
    </subcellularLocation>
</comment>
<dbReference type="Proteomes" id="UP000255193">
    <property type="component" value="Unassembled WGS sequence"/>
</dbReference>
<evidence type="ECO:0000256" key="1">
    <source>
        <dbReference type="ARBA" id="ARBA00005196"/>
    </source>
</evidence>